<evidence type="ECO:0000256" key="7">
    <source>
        <dbReference type="PIRSR" id="PIRSR005536-2"/>
    </source>
</evidence>
<evidence type="ECO:0000313" key="10">
    <source>
        <dbReference type="EMBL" id="RTR02972.1"/>
    </source>
</evidence>
<gene>
    <name evidence="10" type="ORF">EKG36_11830</name>
</gene>
<dbReference type="InterPro" id="IPR013780">
    <property type="entry name" value="Glyco_hydro_b"/>
</dbReference>
<dbReference type="InterPro" id="IPR002252">
    <property type="entry name" value="Glyco_hydro_36"/>
</dbReference>
<dbReference type="OrthoDB" id="9758822at2"/>
<feature type="binding site" evidence="7">
    <location>
        <position position="169"/>
    </location>
    <ligand>
        <name>substrate</name>
    </ligand>
</feature>
<sequence>MQDWYHLKGTHSSLVVGSDDGQLPRVVHWGARLADDTPLAHLARLTDLPSPNGSVMDTVPHLSLVPELGRGFHGEAGLMGHADRQRWGGQFTLMDVEELGDVALRFHCRDDIADLALVIEVAMDPSCDVVTLKARLTNLAAAPFDLDHLGLTLPLPARAAELISFHGRWIQEFLTQRQPWPMSKLVRENRRGKTSHDSFPALIAGGTGLGEQRGEAWGIHLAWSGNHRLVAERLVEGPRHIQAAEWLYPGELRLAEGESYATPKVYASWSGQGLNRLSQQFHRCLRGLMELDVTRKPRPVHLNTWEGFYFDHRPDELLDLVEHSARVGVERFILDDGWFGKRDDDHAGLGDWFVDERKHPGGLGYLIDAVKACGMEFGLWFEPEMVNPDSELFRAHPDWILQLEGYDQPLGRHQYVLDLARPEVFDYLFERIDHFLSTYDIAYIKWDMNRDLVQPGSGGVPSVHRQTQAFYRLVASLRAAHPEVEIETCASGGGRIDFEVLRHTQRVWLSDCIDPLERQRMQYAASLFLPPEILGSHISASPSHTTGRRHSLGYRLITAMFGHMGLELDVRGMTEAEQREVRGLVELYRQHRDLLHRGDFTRLDTADDALQAYGVVDEDRRRALFAATTLALPKQFLLPPLRLAGLDPQRQYRVGFWLPEGAIGPQREPNVLLDEEGGVFSGELLQTVGLQLPVLHPEAAMLIEVEGV</sequence>
<dbReference type="Proteomes" id="UP000267400">
    <property type="component" value="Unassembled WGS sequence"/>
</dbReference>
<feature type="active site" description="Nucleophile" evidence="6">
    <location>
        <position position="447"/>
    </location>
</feature>
<evidence type="ECO:0000256" key="4">
    <source>
        <dbReference type="ARBA" id="ARBA00023295"/>
    </source>
</evidence>
<feature type="binding site" evidence="7">
    <location>
        <position position="412"/>
    </location>
    <ligand>
        <name>substrate</name>
    </ligand>
</feature>
<dbReference type="PROSITE" id="PS00512">
    <property type="entry name" value="ALPHA_GALACTOSIDASE"/>
    <property type="match status" value="1"/>
</dbReference>
<dbReference type="PANTHER" id="PTHR43053:SF3">
    <property type="entry name" value="ALPHA-GALACTOSIDASE C-RELATED"/>
    <property type="match status" value="1"/>
</dbReference>
<evidence type="ECO:0000256" key="2">
    <source>
        <dbReference type="ARBA" id="ARBA00012755"/>
    </source>
</evidence>
<dbReference type="GO" id="GO:0016052">
    <property type="term" value="P:carbohydrate catabolic process"/>
    <property type="evidence" value="ECO:0007669"/>
    <property type="project" value="InterPro"/>
</dbReference>
<dbReference type="AlphaFoldDB" id="A0A431V4G2"/>
<dbReference type="InterPro" id="IPR038417">
    <property type="entry name" value="Alpga-gal_N_sf"/>
</dbReference>
<feature type="binding site" evidence="7">
    <location>
        <position position="489"/>
    </location>
    <ligand>
        <name>substrate</name>
    </ligand>
</feature>
<keyword evidence="3 5" id="KW-0378">Hydrolase</keyword>
<evidence type="ECO:0000256" key="5">
    <source>
        <dbReference type="PIRNR" id="PIRNR005536"/>
    </source>
</evidence>
<dbReference type="EMBL" id="RXNS01000010">
    <property type="protein sequence ID" value="RTR02972.1"/>
    <property type="molecule type" value="Genomic_DNA"/>
</dbReference>
<dbReference type="SUPFAM" id="SSF51445">
    <property type="entry name" value="(Trans)glycosidases"/>
    <property type="match status" value="1"/>
</dbReference>
<dbReference type="PRINTS" id="PR00743">
    <property type="entry name" value="GLHYDRLASE36"/>
</dbReference>
<dbReference type="Pfam" id="PF16875">
    <property type="entry name" value="Glyco_hydro_36N"/>
    <property type="match status" value="1"/>
</dbReference>
<feature type="active site" description="Proton donor" evidence="6">
    <location>
        <position position="511"/>
    </location>
</feature>
<organism evidence="10 11">
    <name type="scientific">Halomonas nitroreducens</name>
    <dbReference type="NCBI Taxonomy" id="447425"/>
    <lineage>
        <taxon>Bacteria</taxon>
        <taxon>Pseudomonadati</taxon>
        <taxon>Pseudomonadota</taxon>
        <taxon>Gammaproteobacteria</taxon>
        <taxon>Oceanospirillales</taxon>
        <taxon>Halomonadaceae</taxon>
        <taxon>Halomonas</taxon>
    </lineage>
</organism>
<dbReference type="InterPro" id="IPR050985">
    <property type="entry name" value="Alpha-glycosidase_related"/>
</dbReference>
<evidence type="ECO:0000256" key="6">
    <source>
        <dbReference type="PIRSR" id="PIRSR005536-1"/>
    </source>
</evidence>
<dbReference type="CDD" id="cd14791">
    <property type="entry name" value="GH36"/>
    <property type="match status" value="1"/>
</dbReference>
<reference evidence="10 11" key="1">
    <citation type="submission" date="2018-12" db="EMBL/GenBank/DDBJ databases">
        <authorList>
            <person name="Yu L."/>
        </authorList>
    </citation>
    <scope>NUCLEOTIDE SEQUENCE [LARGE SCALE GENOMIC DNA]</scope>
    <source>
        <strain evidence="10 11">11S</strain>
    </source>
</reference>
<dbReference type="InterPro" id="IPR017853">
    <property type="entry name" value="GH"/>
</dbReference>
<proteinExistence type="inferred from homology"/>
<dbReference type="EC" id="3.2.1.22" evidence="2 5"/>
<feature type="binding site" evidence="7">
    <location>
        <position position="511"/>
    </location>
    <ligand>
        <name>substrate</name>
    </ligand>
</feature>
<comment type="caution">
    <text evidence="10">The sequence shown here is derived from an EMBL/GenBank/DDBJ whole genome shotgun (WGS) entry which is preliminary data.</text>
</comment>
<dbReference type="Pfam" id="PF02065">
    <property type="entry name" value="Melibiase"/>
    <property type="match status" value="1"/>
</dbReference>
<dbReference type="InterPro" id="IPR031704">
    <property type="entry name" value="Glyco_hydro_36_N"/>
</dbReference>
<dbReference type="Gene3D" id="3.20.20.70">
    <property type="entry name" value="Aldolase class I"/>
    <property type="match status" value="1"/>
</dbReference>
<feature type="binding site" evidence="7">
    <location>
        <begin position="335"/>
        <end position="336"/>
    </location>
    <ligand>
        <name>substrate</name>
    </ligand>
</feature>
<feature type="binding site" evidence="7">
    <location>
        <begin position="445"/>
        <end position="449"/>
    </location>
    <ligand>
        <name>substrate</name>
    </ligand>
</feature>
<dbReference type="InterPro" id="IPR031705">
    <property type="entry name" value="Glyco_hydro_36_C"/>
</dbReference>
<dbReference type="Gene3D" id="2.70.98.60">
    <property type="entry name" value="alpha-galactosidase from lactobacil brevis"/>
    <property type="match status" value="1"/>
</dbReference>
<feature type="domain" description="Glycosyl hydrolase family 36 C-terminal" evidence="8">
    <location>
        <begin position="612"/>
        <end position="694"/>
    </location>
</feature>
<comment type="catalytic activity">
    <reaction evidence="1 5">
        <text>Hydrolysis of terminal, non-reducing alpha-D-galactose residues in alpha-D-galactosides, including galactose oligosaccharides, galactomannans and galactolipids.</text>
        <dbReference type="EC" id="3.2.1.22"/>
    </reaction>
</comment>
<evidence type="ECO:0000256" key="1">
    <source>
        <dbReference type="ARBA" id="ARBA00001255"/>
    </source>
</evidence>
<dbReference type="Pfam" id="PF16874">
    <property type="entry name" value="Glyco_hydro_36C"/>
    <property type="match status" value="1"/>
</dbReference>
<dbReference type="InterPro" id="IPR013785">
    <property type="entry name" value="Aldolase_TIM"/>
</dbReference>
<dbReference type="FunFam" id="3.20.20.70:FF:000118">
    <property type="entry name" value="Alpha-galactosidase"/>
    <property type="match status" value="1"/>
</dbReference>
<protein>
    <recommendedName>
        <fullName evidence="2 5">Alpha-galactosidase</fullName>
        <ecNumber evidence="2 5">3.2.1.22</ecNumber>
    </recommendedName>
</protein>
<keyword evidence="11" id="KW-1185">Reference proteome</keyword>
<dbReference type="PIRSF" id="PIRSF005536">
    <property type="entry name" value="Agal"/>
    <property type="match status" value="1"/>
</dbReference>
<evidence type="ECO:0000313" key="11">
    <source>
        <dbReference type="Proteomes" id="UP000267400"/>
    </source>
</evidence>
<name>A0A431V4G2_9GAMM</name>
<feature type="domain" description="Glycosyl hydrolase family 36 N-terminal" evidence="9">
    <location>
        <begin position="23"/>
        <end position="254"/>
    </location>
</feature>
<dbReference type="GO" id="GO:0004557">
    <property type="term" value="F:alpha-galactosidase activity"/>
    <property type="evidence" value="ECO:0007669"/>
    <property type="project" value="UniProtKB-UniRule"/>
</dbReference>
<accession>A0A431V4G2</accession>
<comment type="similarity">
    <text evidence="5">Belongs to the glycosyl hydrolase.</text>
</comment>
<evidence type="ECO:0000256" key="3">
    <source>
        <dbReference type="ARBA" id="ARBA00022801"/>
    </source>
</evidence>
<evidence type="ECO:0000259" key="9">
    <source>
        <dbReference type="Pfam" id="PF16875"/>
    </source>
</evidence>
<dbReference type="Gene3D" id="2.60.40.1180">
    <property type="entry name" value="Golgi alpha-mannosidase II"/>
    <property type="match status" value="1"/>
</dbReference>
<dbReference type="PANTHER" id="PTHR43053">
    <property type="entry name" value="GLYCOSIDASE FAMILY 31"/>
    <property type="match status" value="1"/>
</dbReference>
<dbReference type="RefSeq" id="WP_126484317.1">
    <property type="nucleotide sequence ID" value="NZ_RXNS01000010.1"/>
</dbReference>
<keyword evidence="4 5" id="KW-0326">Glycosidase</keyword>
<evidence type="ECO:0000259" key="8">
    <source>
        <dbReference type="Pfam" id="PF16874"/>
    </source>
</evidence>
<dbReference type="InterPro" id="IPR000111">
    <property type="entry name" value="Glyco_hydro_27/36_CS"/>
</dbReference>